<dbReference type="RefSeq" id="XP_020117613.1">
    <property type="nucleotide sequence ID" value="XM_020261950.1"/>
</dbReference>
<feature type="domain" description="Inositol polyphosphate-related phosphatase" evidence="1">
    <location>
        <begin position="9"/>
        <end position="405"/>
    </location>
</feature>
<dbReference type="Pfam" id="PF22669">
    <property type="entry name" value="Exo_endo_phos2"/>
    <property type="match status" value="1"/>
</dbReference>
<dbReference type="InterPro" id="IPR000300">
    <property type="entry name" value="IPPc"/>
</dbReference>
<dbReference type="SUPFAM" id="SSF56219">
    <property type="entry name" value="DNase I-like"/>
    <property type="match status" value="1"/>
</dbReference>
<dbReference type="InterPro" id="IPR036691">
    <property type="entry name" value="Endo/exonu/phosph_ase_sf"/>
</dbReference>
<sequence>MSYTGDQQECLNAYIVTFNCARNLIPQDHFAAHFFDVLPQSRPAPEILVLSLQEVAPISYAFLGGSFLVPYLSAFQKAIDVATANRWPASATTNDERQGGAGDIKYVNVISHNCGFTALLVFVRADVAGNVAWADIAEVGVGIQDMGNKGAVGARLGYMTAAAASSDDTLDLTFVAAHIAPMEHAYERRNRDWRRIVEGLVFTKPGSGQAIEDEDEEDGDTTHLLSQAQGDSAQSGIFSPRSHLFFAGDLNYRTSDTSPAVTDRVRFPQPNAATNYVNHHSELFKKDQLTRELRAKKTLHGLSEAPITFPPTYKYSDEAQKAASQVGAEGEGVQEHPGVWKWAKKRWPSWCDRILYLDLPSWMATRFESEGSSILVYGYNALPLFPTSDHRPVALSVSVPLRPISPPPMHVAGSDDIRLQPPFAIDSAWRIRRASARIKEIAVGGAVYLVMTWEGNGLLLATVVGIFGGWVVLRSLLQGELNTPEIGYYCRSGPK</sequence>
<evidence type="ECO:0000313" key="2">
    <source>
        <dbReference type="EMBL" id="OKL57492.1"/>
    </source>
</evidence>
<name>A0A225A9P8_TALAT</name>
<keyword evidence="3" id="KW-1185">Reference proteome</keyword>
<gene>
    <name evidence="2" type="ORF">UA08_07052</name>
</gene>
<dbReference type="GO" id="GO:0004439">
    <property type="term" value="F:phosphatidylinositol-4,5-bisphosphate 5-phosphatase activity"/>
    <property type="evidence" value="ECO:0007669"/>
    <property type="project" value="TreeGrafter"/>
</dbReference>
<accession>A0A225A9P8</accession>
<dbReference type="AlphaFoldDB" id="A0A225A9P8"/>
<dbReference type="Proteomes" id="UP000214365">
    <property type="component" value="Unassembled WGS sequence"/>
</dbReference>
<dbReference type="GeneID" id="31006808"/>
<evidence type="ECO:0000259" key="1">
    <source>
        <dbReference type="SMART" id="SM00128"/>
    </source>
</evidence>
<dbReference type="InterPro" id="IPR046985">
    <property type="entry name" value="IP5"/>
</dbReference>
<dbReference type="PANTHER" id="PTHR11200">
    <property type="entry name" value="INOSITOL 5-PHOSPHATASE"/>
    <property type="match status" value="1"/>
</dbReference>
<dbReference type="OrthoDB" id="62798at2759"/>
<dbReference type="GO" id="GO:0046856">
    <property type="term" value="P:phosphatidylinositol dephosphorylation"/>
    <property type="evidence" value="ECO:0007669"/>
    <property type="project" value="InterPro"/>
</dbReference>
<comment type="caution">
    <text evidence="2">The sequence shown here is derived from an EMBL/GenBank/DDBJ whole genome shotgun (WGS) entry which is preliminary data.</text>
</comment>
<proteinExistence type="predicted"/>
<dbReference type="Gene3D" id="3.60.10.10">
    <property type="entry name" value="Endonuclease/exonuclease/phosphatase"/>
    <property type="match status" value="1"/>
</dbReference>
<protein>
    <recommendedName>
        <fullName evidence="1">Inositol polyphosphate-related phosphatase domain-containing protein</fullName>
    </recommendedName>
</protein>
<evidence type="ECO:0000313" key="3">
    <source>
        <dbReference type="Proteomes" id="UP000214365"/>
    </source>
</evidence>
<dbReference type="STRING" id="1441469.A0A225A9P8"/>
<dbReference type="SMART" id="SM00128">
    <property type="entry name" value="IPPc"/>
    <property type="match status" value="1"/>
</dbReference>
<dbReference type="PANTHER" id="PTHR11200:SF286">
    <property type="entry name" value="5-PHOSPHATASE, PUTATIVE (AFU_ORTHOLOGUE AFUA_5G07600)-RELATED"/>
    <property type="match status" value="1"/>
</dbReference>
<reference evidence="2 3" key="1">
    <citation type="submission" date="2015-06" db="EMBL/GenBank/DDBJ databases">
        <title>Talaromyces atroroseus IBT 11181 draft genome.</title>
        <authorList>
            <person name="Rasmussen K.B."/>
            <person name="Rasmussen S."/>
            <person name="Petersen B."/>
            <person name="Sicheritz-Ponten T."/>
            <person name="Mortensen U.H."/>
            <person name="Thrane U."/>
        </authorList>
    </citation>
    <scope>NUCLEOTIDE SEQUENCE [LARGE SCALE GENOMIC DNA]</scope>
    <source>
        <strain evidence="2 3">IBT 11181</strain>
    </source>
</reference>
<dbReference type="EMBL" id="LFMY01000011">
    <property type="protein sequence ID" value="OKL57492.1"/>
    <property type="molecule type" value="Genomic_DNA"/>
</dbReference>
<organism evidence="2 3">
    <name type="scientific">Talaromyces atroroseus</name>
    <dbReference type="NCBI Taxonomy" id="1441469"/>
    <lineage>
        <taxon>Eukaryota</taxon>
        <taxon>Fungi</taxon>
        <taxon>Dikarya</taxon>
        <taxon>Ascomycota</taxon>
        <taxon>Pezizomycotina</taxon>
        <taxon>Eurotiomycetes</taxon>
        <taxon>Eurotiomycetidae</taxon>
        <taxon>Eurotiales</taxon>
        <taxon>Trichocomaceae</taxon>
        <taxon>Talaromyces</taxon>
        <taxon>Talaromyces sect. Trachyspermi</taxon>
    </lineage>
</organism>